<evidence type="ECO:0000313" key="2">
    <source>
        <dbReference type="Proteomes" id="UP001378956"/>
    </source>
</evidence>
<dbReference type="Proteomes" id="UP001378956">
    <property type="component" value="Unassembled WGS sequence"/>
</dbReference>
<evidence type="ECO:0000313" key="1">
    <source>
        <dbReference type="EMBL" id="MEJ2902521.1"/>
    </source>
</evidence>
<reference evidence="1 2" key="1">
    <citation type="submission" date="2024-03" db="EMBL/GenBank/DDBJ databases">
        <title>Sequence of Lycoming College Course Isolates.</title>
        <authorList>
            <person name="Plotts O."/>
            <person name="Newman J."/>
        </authorList>
    </citation>
    <scope>NUCLEOTIDE SEQUENCE [LARGE SCALE GENOMIC DNA]</scope>
    <source>
        <strain evidence="1 2">CJB-3</strain>
    </source>
</reference>
<protein>
    <submittedName>
        <fullName evidence="1">Uncharacterized protein</fullName>
    </submittedName>
</protein>
<dbReference type="EMBL" id="JBBEUB010000002">
    <property type="protein sequence ID" value="MEJ2902521.1"/>
    <property type="molecule type" value="Genomic_DNA"/>
</dbReference>
<organism evidence="1 2">
    <name type="scientific">Pedobacter panaciterrae</name>
    <dbReference type="NCBI Taxonomy" id="363849"/>
    <lineage>
        <taxon>Bacteria</taxon>
        <taxon>Pseudomonadati</taxon>
        <taxon>Bacteroidota</taxon>
        <taxon>Sphingobacteriia</taxon>
        <taxon>Sphingobacteriales</taxon>
        <taxon>Sphingobacteriaceae</taxon>
        <taxon>Pedobacter</taxon>
    </lineage>
</organism>
<accession>A0ABU8NLF3</accession>
<sequence>MRKTETKTDLQKFIEKFEPNKFKMLTRGIEIRGNSDLHRSITFAKELIERMKLKLTINHSAEMAMYGGFEVVYA</sequence>
<dbReference type="RefSeq" id="WP_337716199.1">
    <property type="nucleotide sequence ID" value="NZ_JBBEUB010000002.1"/>
</dbReference>
<gene>
    <name evidence="1" type="ORF">WAE58_08785</name>
</gene>
<keyword evidence="2" id="KW-1185">Reference proteome</keyword>
<name>A0ABU8NLF3_9SPHI</name>
<proteinExistence type="predicted"/>
<comment type="caution">
    <text evidence="1">The sequence shown here is derived from an EMBL/GenBank/DDBJ whole genome shotgun (WGS) entry which is preliminary data.</text>
</comment>